<dbReference type="PANTHER" id="PTHR39452">
    <property type="entry name" value="CHEY-P PHOSPHATASE CHEX"/>
    <property type="match status" value="1"/>
</dbReference>
<evidence type="ECO:0000259" key="2">
    <source>
        <dbReference type="Pfam" id="PF13690"/>
    </source>
</evidence>
<dbReference type="Pfam" id="PF13690">
    <property type="entry name" value="CheX"/>
    <property type="match status" value="1"/>
</dbReference>
<feature type="domain" description="Chemotaxis phosphatase CheX-like" evidence="2">
    <location>
        <begin position="67"/>
        <end position="154"/>
    </location>
</feature>
<dbReference type="SUPFAM" id="SSF103039">
    <property type="entry name" value="CheC-like"/>
    <property type="match status" value="1"/>
</dbReference>
<evidence type="ECO:0000256" key="1">
    <source>
        <dbReference type="ARBA" id="ARBA00022500"/>
    </source>
</evidence>
<dbReference type="InterPro" id="IPR038756">
    <property type="entry name" value="CheX-like"/>
</dbReference>
<accession>A0A4Q0T6K9</accession>
<reference evidence="3 4" key="1">
    <citation type="submission" date="2018-11" db="EMBL/GenBank/DDBJ databases">
        <authorList>
            <person name="Mardanov A.V."/>
            <person name="Ravin N.V."/>
            <person name="Dedysh S.N."/>
        </authorList>
    </citation>
    <scope>NUCLEOTIDE SEQUENCE [LARGE SCALE GENOMIC DNA]</scope>
    <source>
        <strain evidence="3 4">AF10</strain>
    </source>
</reference>
<dbReference type="Gene3D" id="3.40.1550.10">
    <property type="entry name" value="CheC-like"/>
    <property type="match status" value="1"/>
</dbReference>
<protein>
    <submittedName>
        <fullName evidence="3">Chemotaxis protein CheX</fullName>
    </submittedName>
</protein>
<dbReference type="Proteomes" id="UP000289437">
    <property type="component" value="Unassembled WGS sequence"/>
</dbReference>
<dbReference type="InterPro" id="IPR028976">
    <property type="entry name" value="CheC-like_sf"/>
</dbReference>
<dbReference type="GO" id="GO:0006935">
    <property type="term" value="P:chemotaxis"/>
    <property type="evidence" value="ECO:0007669"/>
    <property type="project" value="UniProtKB-KW"/>
</dbReference>
<reference evidence="4" key="2">
    <citation type="submission" date="2019-02" db="EMBL/GenBank/DDBJ databases">
        <title>Granulicella sibirica sp. nov., a psychrotolerant acidobacterium isolated from an organic soil layer in forested tundra, West Siberia.</title>
        <authorList>
            <person name="Oshkin I.Y."/>
            <person name="Kulichevskaya I.S."/>
            <person name="Rijpstra W.I.C."/>
            <person name="Sinninghe Damste J.S."/>
            <person name="Rakitin A.L."/>
            <person name="Ravin N.V."/>
            <person name="Dedysh S.N."/>
        </authorList>
    </citation>
    <scope>NUCLEOTIDE SEQUENCE [LARGE SCALE GENOMIC DNA]</scope>
    <source>
        <strain evidence="4">AF10</strain>
    </source>
</reference>
<dbReference type="CDD" id="cd17906">
    <property type="entry name" value="CheX"/>
    <property type="match status" value="1"/>
</dbReference>
<keyword evidence="1" id="KW-0145">Chemotaxis</keyword>
<evidence type="ECO:0000313" key="3">
    <source>
        <dbReference type="EMBL" id="RXH58632.1"/>
    </source>
</evidence>
<dbReference type="AlphaFoldDB" id="A0A4Q0T6K9"/>
<sequence length="182" mass="19464">MRYQGVEATMFESVSAPGSYAMEDFLSDHNLTLIDETVSEVFGMMLGFTAEAAPASAPALSDLQERTAIVGFSGAMRGSCEVRMSIGAAREIASAMLGGVPIDEADDSISDAVGELCNMIAGGWKNRVPSLSSLCALSPPTVVSGSRYRVHMSKPSAKIERVFRFEEHGFQLTLQCEERDAA</sequence>
<keyword evidence="4" id="KW-1185">Reference proteome</keyword>
<name>A0A4Q0T6K9_9BACT</name>
<dbReference type="PANTHER" id="PTHR39452:SF1">
    <property type="entry name" value="CHEY-P PHOSPHATASE CHEX"/>
    <property type="match status" value="1"/>
</dbReference>
<dbReference type="InterPro" id="IPR028051">
    <property type="entry name" value="CheX-like_dom"/>
</dbReference>
<organism evidence="3 4">
    <name type="scientific">Granulicella sibirica</name>
    <dbReference type="NCBI Taxonomy" id="2479048"/>
    <lineage>
        <taxon>Bacteria</taxon>
        <taxon>Pseudomonadati</taxon>
        <taxon>Acidobacteriota</taxon>
        <taxon>Terriglobia</taxon>
        <taxon>Terriglobales</taxon>
        <taxon>Acidobacteriaceae</taxon>
        <taxon>Granulicella</taxon>
    </lineage>
</organism>
<comment type="caution">
    <text evidence="3">The sequence shown here is derived from an EMBL/GenBank/DDBJ whole genome shotgun (WGS) entry which is preliminary data.</text>
</comment>
<gene>
    <name evidence="3" type="ORF">GRAN_1942</name>
</gene>
<dbReference type="EMBL" id="RDSM01000001">
    <property type="protein sequence ID" value="RXH58632.1"/>
    <property type="molecule type" value="Genomic_DNA"/>
</dbReference>
<proteinExistence type="predicted"/>
<evidence type="ECO:0000313" key="4">
    <source>
        <dbReference type="Proteomes" id="UP000289437"/>
    </source>
</evidence>